<dbReference type="HOGENOM" id="CLU_112356_0_0_0"/>
<evidence type="ECO:0000313" key="6">
    <source>
        <dbReference type="EMBL" id="AER65878.1"/>
    </source>
</evidence>
<comment type="similarity">
    <text evidence="4">Belongs to the FliW family.</text>
</comment>
<keyword evidence="4" id="KW-0143">Chaperone</keyword>
<dbReference type="SUPFAM" id="SSF141457">
    <property type="entry name" value="BH3618-like"/>
    <property type="match status" value="1"/>
</dbReference>
<comment type="subcellular location">
    <subcellularLocation>
        <location evidence="4">Cytoplasm</location>
    </subcellularLocation>
</comment>
<organism evidence="6 7">
    <name type="scientific">Thermovirga lienii (strain ATCC BAA-1197 / DSM 17291 / Cas60314)</name>
    <dbReference type="NCBI Taxonomy" id="580340"/>
    <lineage>
        <taxon>Bacteria</taxon>
        <taxon>Thermotogati</taxon>
        <taxon>Synergistota</taxon>
        <taxon>Synergistia</taxon>
        <taxon>Synergistales</taxon>
        <taxon>Thermovirgaceae</taxon>
        <taxon>Thermovirga</taxon>
    </lineage>
</organism>
<evidence type="ECO:0000256" key="4">
    <source>
        <dbReference type="HAMAP-Rule" id="MF_01185"/>
    </source>
</evidence>
<sequence length="163" mass="18179">MGIKVQTIIMGEVEVDEKAIITFPNGLPGFGGAKRWFFAGEDEDVIKWMICLDCGHICLPVTSPEVVDPAYSPHIPEENLKRLRLSSLDEGVLMVVLNLPRDKPWMGTANLLAPIIINPSLRLGEQVVLMDERYSVRTPLVSEEERAKIEQSIEAPKRQGGEE</sequence>
<dbReference type="eggNOG" id="COG1699">
    <property type="taxonomic scope" value="Bacteria"/>
</dbReference>
<reference evidence="6 7" key="2">
    <citation type="journal article" date="2012" name="Stand. Genomic Sci.">
        <title>Genome sequence of the moderately thermophilic, amino-acid-degrading and sulfur-reducing bacterium Thermovirga lienii type strain (Cas60314(T)).</title>
        <authorList>
            <person name="Goker M."/>
            <person name="Saunders E."/>
            <person name="Lapidus A."/>
            <person name="Nolan M."/>
            <person name="Lucas S."/>
            <person name="Hammon N."/>
            <person name="Deshpande S."/>
            <person name="Cheng J.F."/>
            <person name="Han C."/>
            <person name="Tapia R."/>
            <person name="Goodwin L.A."/>
            <person name="Pitluck S."/>
            <person name="Liolios K."/>
            <person name="Mavromatis K."/>
            <person name="Pagani I."/>
            <person name="Ivanova N."/>
            <person name="Mikhailova N."/>
            <person name="Pati A."/>
            <person name="Chen A."/>
            <person name="Palaniappan K."/>
            <person name="Land M."/>
            <person name="Chang Y.J."/>
            <person name="Jeffries C.D."/>
            <person name="Brambilla E.M."/>
            <person name="Rohde M."/>
            <person name="Spring S."/>
            <person name="Detter J.C."/>
            <person name="Woyke T."/>
            <person name="Bristow J."/>
            <person name="Eisen J.A."/>
            <person name="Markowitz V."/>
            <person name="Hugenholtz P."/>
            <person name="Kyrpides N.C."/>
            <person name="Klenk H.P."/>
        </authorList>
    </citation>
    <scope>NUCLEOTIDE SEQUENCE [LARGE SCALE GENOMIC DNA]</scope>
    <source>
        <strain evidence="7">ATCC BAA-1197 / DSM 17291 / Cas60314</strain>
    </source>
</reference>
<dbReference type="PANTHER" id="PTHR39190">
    <property type="entry name" value="FLAGELLAR ASSEMBLY FACTOR FLIW"/>
    <property type="match status" value="1"/>
</dbReference>
<dbReference type="InterPro" id="IPR003775">
    <property type="entry name" value="Flagellar_assembly_factor_FliW"/>
</dbReference>
<dbReference type="HAMAP" id="MF_01185">
    <property type="entry name" value="FliW"/>
    <property type="match status" value="1"/>
</dbReference>
<comment type="function">
    <text evidence="4">Acts as an anti-CsrA protein, binds CsrA and prevents it from repressing translation of its target genes, one of which is flagellin. Binds to flagellin and participates in the assembly of the flagellum.</text>
</comment>
<evidence type="ECO:0000256" key="5">
    <source>
        <dbReference type="SAM" id="MobiDB-lite"/>
    </source>
</evidence>
<dbReference type="Proteomes" id="UP000005868">
    <property type="component" value="Chromosome"/>
</dbReference>
<dbReference type="STRING" id="580340.Tlie_0132"/>
<feature type="region of interest" description="Disordered" evidence="5">
    <location>
        <begin position="143"/>
        <end position="163"/>
    </location>
</feature>
<dbReference type="GO" id="GO:0044780">
    <property type="term" value="P:bacterial-type flagellum assembly"/>
    <property type="evidence" value="ECO:0007669"/>
    <property type="project" value="UniProtKB-UniRule"/>
</dbReference>
<gene>
    <name evidence="4" type="primary">fliW</name>
    <name evidence="6" type="ordered locus">Tlie_0132</name>
</gene>
<comment type="subunit">
    <text evidence="4">Interacts with translational regulator CsrA and flagellin(s).</text>
</comment>
<evidence type="ECO:0000313" key="7">
    <source>
        <dbReference type="Proteomes" id="UP000005868"/>
    </source>
</evidence>
<dbReference type="KEGG" id="tli:Tlie_0132"/>
<dbReference type="GO" id="GO:0006417">
    <property type="term" value="P:regulation of translation"/>
    <property type="evidence" value="ECO:0007669"/>
    <property type="project" value="UniProtKB-KW"/>
</dbReference>
<dbReference type="InterPro" id="IPR024046">
    <property type="entry name" value="Flagellar_assmbl_FliW_dom_sf"/>
</dbReference>
<evidence type="ECO:0000256" key="3">
    <source>
        <dbReference type="ARBA" id="ARBA00022845"/>
    </source>
</evidence>
<evidence type="ECO:0000256" key="2">
    <source>
        <dbReference type="ARBA" id="ARBA00022795"/>
    </source>
</evidence>
<dbReference type="GO" id="GO:0005737">
    <property type="term" value="C:cytoplasm"/>
    <property type="evidence" value="ECO:0007669"/>
    <property type="project" value="UniProtKB-SubCell"/>
</dbReference>
<keyword evidence="7" id="KW-1185">Reference proteome</keyword>
<keyword evidence="1 4" id="KW-0963">Cytoplasm</keyword>
<keyword evidence="2 4" id="KW-1005">Bacterial flagellum biogenesis</keyword>
<protein>
    <recommendedName>
        <fullName evidence="4">Flagellar assembly factor FliW</fullName>
    </recommendedName>
</protein>
<evidence type="ECO:0000256" key="1">
    <source>
        <dbReference type="ARBA" id="ARBA00022490"/>
    </source>
</evidence>
<dbReference type="PANTHER" id="PTHR39190:SF1">
    <property type="entry name" value="FLAGELLAR ASSEMBLY FACTOR FLIW"/>
    <property type="match status" value="1"/>
</dbReference>
<dbReference type="AlphaFoldDB" id="G7V5X3"/>
<reference evidence="7" key="1">
    <citation type="submission" date="2011-10" db="EMBL/GenBank/DDBJ databases">
        <title>The complete genome of chromosome of Thermovirga lienii DSM 17291.</title>
        <authorList>
            <consortium name="US DOE Joint Genome Institute (JGI-PGF)"/>
            <person name="Lucas S."/>
            <person name="Copeland A."/>
            <person name="Lapidus A."/>
            <person name="Glavina del Rio T."/>
            <person name="Dalin E."/>
            <person name="Tice H."/>
            <person name="Bruce D."/>
            <person name="Goodwin L."/>
            <person name="Pitluck S."/>
            <person name="Peters L."/>
            <person name="Mikhailova N."/>
            <person name="Saunders E."/>
            <person name="Kyrpides N."/>
            <person name="Mavromatis K."/>
            <person name="Ivanova N."/>
            <person name="Last F.I."/>
            <person name="Brettin T."/>
            <person name="Detter J.C."/>
            <person name="Han C."/>
            <person name="Larimer F."/>
            <person name="Land M."/>
            <person name="Hauser L."/>
            <person name="Markowitz V."/>
            <person name="Cheng J.-F."/>
            <person name="Hugenholtz P."/>
            <person name="Woyke T."/>
            <person name="Wu D."/>
            <person name="Spring S."/>
            <person name="Schroeder M."/>
            <person name="Brambilla E.-M."/>
            <person name="Klenk H.-P."/>
            <person name="Eisen J.A."/>
        </authorList>
    </citation>
    <scope>NUCLEOTIDE SEQUENCE [LARGE SCALE GENOMIC DNA]</scope>
    <source>
        <strain evidence="7">ATCC BAA-1197 / DSM 17291 / Cas60314</strain>
    </source>
</reference>
<dbReference type="Pfam" id="PF02623">
    <property type="entry name" value="FliW"/>
    <property type="match status" value="1"/>
</dbReference>
<name>G7V5X3_THELD</name>
<accession>G7V5X3</accession>
<dbReference type="Gene3D" id="2.30.290.10">
    <property type="entry name" value="BH3618-like"/>
    <property type="match status" value="1"/>
</dbReference>
<proteinExistence type="inferred from homology"/>
<dbReference type="EMBL" id="CP003096">
    <property type="protein sequence ID" value="AER65878.1"/>
    <property type="molecule type" value="Genomic_DNA"/>
</dbReference>
<keyword evidence="3 4" id="KW-0810">Translation regulation</keyword>